<feature type="region of interest" description="Disordered" evidence="1">
    <location>
        <begin position="815"/>
        <end position="851"/>
    </location>
</feature>
<evidence type="ECO:0000256" key="1">
    <source>
        <dbReference type="SAM" id="MobiDB-lite"/>
    </source>
</evidence>
<sequence length="851" mass="95556">MASNKPHQDGDPPHDDSDDVYESSSPFLSNETLAETAIEFARHSEKLSLQKPEAEPPGQEPDLAVEARFVTPQDPVIVTTRGNRLPPVPLSEAHKLNILKDELRGSSQALDEKDAYRQAKTIEADNTPSTRPSPDRSDSDPARSPEKLLNLGNEERKNRKQKTHHEKIKAKAYACTHAHGKSSSSAIQPSAEGTLQRAMPPSHTHPLFPPLPLYGPPSLLRNLQSFTLRASSFCLSLSFLGVIVLGSLFTSIPGALRRIACYLTFRNPDADRPLYSEEKRRKKLRRDMDRSWKRLQLSESGRARDPQQQCEFSEDPAGAGVGDSTYTPTAGGPDPLIPDVAHYARRVGLDVETFEVQTEDGFIIDLWHVIDPNEDTPRSAEARKDRGPGLIFDETTPEERAAAEKAMFDEYSSNKQQQRRCKPKFPVLLVHGLLQSAGAYCVNDDDSLAFYLCKSGYDVWLGNNRCGFKPRHAVLKPSDPRMWCWNIRQMGVFDLPALASRVLRETRFSRLGLVCHSQGTTEALVALAKEQRPALGEALTVFCALAPAAYAGRLIGKMYFKFMRVISPAMFRIMFGIHAFIPLMMQVHPLIPGGLYGSLGYRVFSFLFEWSDARWDRGLRDRMFQFAPVYVSAESMRWWLGREGFARHKCILATKEEWRREEAEADAEAKAGDEGDEGEEADEDEADADESEEARDNRARGSKAWYDERVPPFALWVCGRDDLVDGRRLLKRLLPRSVFTALDGGKGSRSTSSGTLRSSREPHVRVVHAKILPEYEHLDVIWAMDAVDEVFSEIREVLWKTCGVREQCRVPRGCENVEPWEDPAKKKWKQNDAGGRGDVEEVSSSSETYAA</sequence>
<feature type="compositionally biased region" description="Polar residues" evidence="1">
    <location>
        <begin position="181"/>
        <end position="193"/>
    </location>
</feature>
<evidence type="ECO:0000313" key="4">
    <source>
        <dbReference type="EMBL" id="CAK7219326.1"/>
    </source>
</evidence>
<feature type="compositionally biased region" description="Acidic residues" evidence="1">
    <location>
        <begin position="674"/>
        <end position="693"/>
    </location>
</feature>
<feature type="compositionally biased region" description="Basic and acidic residues" evidence="1">
    <location>
        <begin position="133"/>
        <end position="146"/>
    </location>
</feature>
<feature type="transmembrane region" description="Helical" evidence="2">
    <location>
        <begin position="562"/>
        <end position="584"/>
    </location>
</feature>
<feature type="region of interest" description="Disordered" evidence="1">
    <location>
        <begin position="295"/>
        <end position="337"/>
    </location>
</feature>
<feature type="region of interest" description="Disordered" evidence="1">
    <location>
        <begin position="1"/>
        <end position="27"/>
    </location>
</feature>
<dbReference type="SUPFAM" id="SSF53474">
    <property type="entry name" value="alpha/beta-Hydrolases"/>
    <property type="match status" value="1"/>
</dbReference>
<feature type="compositionally biased region" description="Basic and acidic residues" evidence="1">
    <location>
        <begin position="1"/>
        <end position="15"/>
    </location>
</feature>
<feature type="region of interest" description="Disordered" evidence="1">
    <location>
        <begin position="662"/>
        <end position="701"/>
    </location>
</feature>
<feature type="compositionally biased region" description="Basic and acidic residues" evidence="1">
    <location>
        <begin position="375"/>
        <end position="387"/>
    </location>
</feature>
<organism evidence="4 5">
    <name type="scientific">Sporothrix bragantina</name>
    <dbReference type="NCBI Taxonomy" id="671064"/>
    <lineage>
        <taxon>Eukaryota</taxon>
        <taxon>Fungi</taxon>
        <taxon>Dikarya</taxon>
        <taxon>Ascomycota</taxon>
        <taxon>Pezizomycotina</taxon>
        <taxon>Sordariomycetes</taxon>
        <taxon>Sordariomycetidae</taxon>
        <taxon>Ophiostomatales</taxon>
        <taxon>Ophiostomataceae</taxon>
        <taxon>Sporothrix</taxon>
    </lineage>
</organism>
<keyword evidence="2" id="KW-1133">Transmembrane helix</keyword>
<keyword evidence="2" id="KW-0472">Membrane</keyword>
<feature type="compositionally biased region" description="Basic and acidic residues" evidence="1">
    <location>
        <begin position="662"/>
        <end position="673"/>
    </location>
</feature>
<dbReference type="InterPro" id="IPR029058">
    <property type="entry name" value="AB_hydrolase_fold"/>
</dbReference>
<feature type="region of interest" description="Disordered" evidence="1">
    <location>
        <begin position="119"/>
        <end position="206"/>
    </location>
</feature>
<protein>
    <recommendedName>
        <fullName evidence="3">Partial AB-hydrolase lipase domain-containing protein</fullName>
    </recommendedName>
</protein>
<evidence type="ECO:0000313" key="5">
    <source>
        <dbReference type="Proteomes" id="UP001642406"/>
    </source>
</evidence>
<feature type="domain" description="Partial AB-hydrolase lipase" evidence="3">
    <location>
        <begin position="340"/>
        <end position="443"/>
    </location>
</feature>
<feature type="transmembrane region" description="Helical" evidence="2">
    <location>
        <begin position="226"/>
        <end position="249"/>
    </location>
</feature>
<reference evidence="4 5" key="1">
    <citation type="submission" date="2024-01" db="EMBL/GenBank/DDBJ databases">
        <authorList>
            <person name="Allen C."/>
            <person name="Tagirdzhanova G."/>
        </authorList>
    </citation>
    <scope>NUCLEOTIDE SEQUENCE [LARGE SCALE GENOMIC DNA]</scope>
</reference>
<dbReference type="Pfam" id="PF04083">
    <property type="entry name" value="Abhydro_lipase"/>
    <property type="match status" value="1"/>
</dbReference>
<feature type="compositionally biased region" description="Polar residues" evidence="1">
    <location>
        <begin position="842"/>
        <end position="851"/>
    </location>
</feature>
<evidence type="ECO:0000259" key="3">
    <source>
        <dbReference type="Pfam" id="PF04083"/>
    </source>
</evidence>
<dbReference type="Gene3D" id="3.40.50.1820">
    <property type="entry name" value="alpha/beta hydrolase"/>
    <property type="match status" value="1"/>
</dbReference>
<dbReference type="PANTHER" id="PTHR11005">
    <property type="entry name" value="LYSOSOMAL ACID LIPASE-RELATED"/>
    <property type="match status" value="1"/>
</dbReference>
<gene>
    <name evidence="4" type="ORF">SBRCBS47491_003809</name>
</gene>
<dbReference type="Proteomes" id="UP001642406">
    <property type="component" value="Unassembled WGS sequence"/>
</dbReference>
<dbReference type="InterPro" id="IPR006693">
    <property type="entry name" value="AB_hydrolase_lipase"/>
</dbReference>
<proteinExistence type="predicted"/>
<feature type="region of interest" description="Disordered" evidence="1">
    <location>
        <begin position="44"/>
        <end position="71"/>
    </location>
</feature>
<accession>A0ABP0BIJ9</accession>
<name>A0ABP0BIJ9_9PEZI</name>
<keyword evidence="5" id="KW-1185">Reference proteome</keyword>
<comment type="caution">
    <text evidence="4">The sequence shown here is derived from an EMBL/GenBank/DDBJ whole genome shotgun (WGS) entry which is preliminary data.</text>
</comment>
<evidence type="ECO:0000256" key="2">
    <source>
        <dbReference type="SAM" id="Phobius"/>
    </source>
</evidence>
<feature type="region of interest" description="Disordered" evidence="1">
    <location>
        <begin position="374"/>
        <end position="396"/>
    </location>
</feature>
<dbReference type="EMBL" id="CAWUHC010000026">
    <property type="protein sequence ID" value="CAK7219326.1"/>
    <property type="molecule type" value="Genomic_DNA"/>
</dbReference>
<keyword evidence="2" id="KW-0812">Transmembrane</keyword>
<feature type="compositionally biased region" description="Basic residues" evidence="1">
    <location>
        <begin position="158"/>
        <end position="170"/>
    </location>
</feature>
<feature type="compositionally biased region" description="Basic and acidic residues" evidence="1">
    <location>
        <begin position="44"/>
        <end position="54"/>
    </location>
</feature>